<dbReference type="InterPro" id="IPR044730">
    <property type="entry name" value="RNase_H-like_dom_plant"/>
</dbReference>
<dbReference type="GO" id="GO:0003676">
    <property type="term" value="F:nucleic acid binding"/>
    <property type="evidence" value="ECO:0007669"/>
    <property type="project" value="InterPro"/>
</dbReference>
<dbReference type="EMBL" id="VEPZ02000201">
    <property type="protein sequence ID" value="KAE8730735.1"/>
    <property type="molecule type" value="Genomic_DNA"/>
</dbReference>
<gene>
    <name evidence="2" type="ORF">F3Y22_tig00002880pilonHSYRG00001</name>
</gene>
<evidence type="ECO:0000259" key="1">
    <source>
        <dbReference type="Pfam" id="PF13456"/>
    </source>
</evidence>
<feature type="domain" description="RNase H type-1" evidence="1">
    <location>
        <begin position="108"/>
        <end position="170"/>
    </location>
</feature>
<dbReference type="InterPro" id="IPR002156">
    <property type="entry name" value="RNaseH_domain"/>
</dbReference>
<dbReference type="GO" id="GO:0004523">
    <property type="term" value="F:RNA-DNA hybrid ribonuclease activity"/>
    <property type="evidence" value="ECO:0007669"/>
    <property type="project" value="InterPro"/>
</dbReference>
<dbReference type="InterPro" id="IPR036397">
    <property type="entry name" value="RNaseH_sf"/>
</dbReference>
<name>A0A6A3CMQ3_HIBSY</name>
<evidence type="ECO:0000313" key="2">
    <source>
        <dbReference type="EMBL" id="KAE8730735.1"/>
    </source>
</evidence>
<organism evidence="2 3">
    <name type="scientific">Hibiscus syriacus</name>
    <name type="common">Rose of Sharon</name>
    <dbReference type="NCBI Taxonomy" id="106335"/>
    <lineage>
        <taxon>Eukaryota</taxon>
        <taxon>Viridiplantae</taxon>
        <taxon>Streptophyta</taxon>
        <taxon>Embryophyta</taxon>
        <taxon>Tracheophyta</taxon>
        <taxon>Spermatophyta</taxon>
        <taxon>Magnoliopsida</taxon>
        <taxon>eudicotyledons</taxon>
        <taxon>Gunneridae</taxon>
        <taxon>Pentapetalae</taxon>
        <taxon>rosids</taxon>
        <taxon>malvids</taxon>
        <taxon>Malvales</taxon>
        <taxon>Malvaceae</taxon>
        <taxon>Malvoideae</taxon>
        <taxon>Hibiscus</taxon>
    </lineage>
</organism>
<dbReference type="Pfam" id="PF13456">
    <property type="entry name" value="RVT_3"/>
    <property type="match status" value="1"/>
</dbReference>
<comment type="caution">
    <text evidence="2">The sequence shown here is derived from an EMBL/GenBank/DDBJ whole genome shotgun (WGS) entry which is preliminary data.</text>
</comment>
<reference evidence="2" key="1">
    <citation type="submission" date="2019-09" db="EMBL/GenBank/DDBJ databases">
        <title>Draft genome information of white flower Hibiscus syriacus.</title>
        <authorList>
            <person name="Kim Y.-M."/>
        </authorList>
    </citation>
    <scope>NUCLEOTIDE SEQUENCE [LARGE SCALE GENOMIC DNA]</scope>
    <source>
        <strain evidence="2">YM2019G1</strain>
    </source>
</reference>
<accession>A0A6A3CMQ3</accession>
<protein>
    <recommendedName>
        <fullName evidence="1">RNase H type-1 domain-containing protein</fullName>
    </recommendedName>
</protein>
<keyword evidence="3" id="KW-1185">Reference proteome</keyword>
<dbReference type="CDD" id="cd06222">
    <property type="entry name" value="RNase_H_like"/>
    <property type="match status" value="1"/>
</dbReference>
<dbReference type="Proteomes" id="UP000436088">
    <property type="component" value="Unassembled WGS sequence"/>
</dbReference>
<dbReference type="Gene3D" id="3.30.420.10">
    <property type="entry name" value="Ribonuclease H-like superfamily/Ribonuclease H"/>
    <property type="match status" value="1"/>
</dbReference>
<sequence>MLVNDCSCATCGASMELVIHVLCDCSPSRNLWLRVVPHSAFSSFFGVDLQSWITQNIQKQQPLQSPCYVSGTACDKSNTVSTTPRMDVLEHGWCSGDTRLARLNWWCYPLWIQSDCSKVVKLVGESGSIDNHIPLLRAILKLRQSGCWVTKIQWISRNGNKIADRMAKLASRQHYNLVHFDSPRMS</sequence>
<proteinExistence type="predicted"/>
<dbReference type="AlphaFoldDB" id="A0A6A3CMQ3"/>
<evidence type="ECO:0000313" key="3">
    <source>
        <dbReference type="Proteomes" id="UP000436088"/>
    </source>
</evidence>
<dbReference type="InterPro" id="IPR012337">
    <property type="entry name" value="RNaseH-like_sf"/>
</dbReference>
<dbReference type="SUPFAM" id="SSF53098">
    <property type="entry name" value="Ribonuclease H-like"/>
    <property type="match status" value="1"/>
</dbReference>